<evidence type="ECO:0000313" key="2">
    <source>
        <dbReference type="Proteomes" id="UP001229346"/>
    </source>
</evidence>
<dbReference type="RefSeq" id="WP_307206549.1">
    <property type="nucleotide sequence ID" value="NZ_JAUSSU010000010.1"/>
</dbReference>
<organism evidence="1 2">
    <name type="scientific">Paenibacillus harenae</name>
    <dbReference type="NCBI Taxonomy" id="306543"/>
    <lineage>
        <taxon>Bacteria</taxon>
        <taxon>Bacillati</taxon>
        <taxon>Bacillota</taxon>
        <taxon>Bacilli</taxon>
        <taxon>Bacillales</taxon>
        <taxon>Paenibacillaceae</taxon>
        <taxon>Paenibacillus</taxon>
    </lineage>
</organism>
<proteinExistence type="predicted"/>
<sequence>MAVEITTIKREELLRKADVLRQYEIYGYQVAYYLLENETLATKATTQALIELLKDEDFFHQTESLQKQKTKQVFIKQSLLIKSLVLQQTS</sequence>
<comment type="caution">
    <text evidence="1">The sequence shown here is derived from an EMBL/GenBank/DDBJ whole genome shotgun (WGS) entry which is preliminary data.</text>
</comment>
<dbReference type="Proteomes" id="UP001229346">
    <property type="component" value="Unassembled WGS sequence"/>
</dbReference>
<protein>
    <submittedName>
        <fullName evidence="1">Uncharacterized protein</fullName>
    </submittedName>
</protein>
<evidence type="ECO:0000313" key="1">
    <source>
        <dbReference type="EMBL" id="MDQ0115147.1"/>
    </source>
</evidence>
<gene>
    <name evidence="1" type="ORF">J2T15_004605</name>
</gene>
<dbReference type="EMBL" id="JAUSSU010000010">
    <property type="protein sequence ID" value="MDQ0115147.1"/>
    <property type="molecule type" value="Genomic_DNA"/>
</dbReference>
<reference evidence="1 2" key="1">
    <citation type="submission" date="2023-07" db="EMBL/GenBank/DDBJ databases">
        <title>Sorghum-associated microbial communities from plants grown in Nebraska, USA.</title>
        <authorList>
            <person name="Schachtman D."/>
        </authorList>
    </citation>
    <scope>NUCLEOTIDE SEQUENCE [LARGE SCALE GENOMIC DNA]</scope>
    <source>
        <strain evidence="1 2">CC482</strain>
    </source>
</reference>
<keyword evidence="2" id="KW-1185">Reference proteome</keyword>
<accession>A0ABT9U683</accession>
<name>A0ABT9U683_PAEHA</name>